<dbReference type="PANTHER" id="PTHR10589:SF17">
    <property type="entry name" value="UBIQUITIN CARBOXYL-TERMINAL HYDROLASE"/>
    <property type="match status" value="1"/>
</dbReference>
<keyword evidence="4 7" id="KW-0833">Ubl conjugation pathway</keyword>
<feature type="site" description="Important for enzyme activity" evidence="7">
    <location>
        <position position="189"/>
    </location>
</feature>
<name>A0AAW0F3S0_9TRYP</name>
<dbReference type="PRINTS" id="PR00707">
    <property type="entry name" value="UBCTHYDRLASE"/>
</dbReference>
<proteinExistence type="inferred from homology"/>
<keyword evidence="6 7" id="KW-0788">Thiol protease</keyword>
<dbReference type="InterPro" id="IPR001578">
    <property type="entry name" value="Peptidase_C12_UCH"/>
</dbReference>
<evidence type="ECO:0000313" key="11">
    <source>
        <dbReference type="Proteomes" id="UP001430356"/>
    </source>
</evidence>
<dbReference type="GO" id="GO:0016579">
    <property type="term" value="P:protein deubiquitination"/>
    <property type="evidence" value="ECO:0007669"/>
    <property type="project" value="TreeGrafter"/>
</dbReference>
<evidence type="ECO:0000256" key="3">
    <source>
        <dbReference type="ARBA" id="ARBA00022670"/>
    </source>
</evidence>
<organism evidence="10 11">
    <name type="scientific">Novymonas esmeraldas</name>
    <dbReference type="NCBI Taxonomy" id="1808958"/>
    <lineage>
        <taxon>Eukaryota</taxon>
        <taxon>Discoba</taxon>
        <taxon>Euglenozoa</taxon>
        <taxon>Kinetoplastea</taxon>
        <taxon>Metakinetoplastina</taxon>
        <taxon>Trypanosomatida</taxon>
        <taxon>Trypanosomatidae</taxon>
        <taxon>Novymonas</taxon>
    </lineage>
</organism>
<reference evidence="10 11" key="1">
    <citation type="journal article" date="2021" name="MBio">
        <title>A New Model Trypanosomatid, Novymonas esmeraldas: Genomic Perception of Its 'Candidatus Pandoraea novymonadis' Endosymbiont.</title>
        <authorList>
            <person name="Zakharova A."/>
            <person name="Saura A."/>
            <person name="Butenko A."/>
            <person name="Podesvova L."/>
            <person name="Warmusova S."/>
            <person name="Kostygov A.Y."/>
            <person name="Nenarokova A."/>
            <person name="Lukes J."/>
            <person name="Opperdoes F.R."/>
            <person name="Yurchenko V."/>
        </authorList>
    </citation>
    <scope>NUCLEOTIDE SEQUENCE [LARGE SCALE GENOMIC DNA]</scope>
    <source>
        <strain evidence="10 11">E262AT.01</strain>
    </source>
</reference>
<dbReference type="PANTHER" id="PTHR10589">
    <property type="entry name" value="UBIQUITIN CARBOXYL-TERMINAL HYDROLASE"/>
    <property type="match status" value="1"/>
</dbReference>
<evidence type="ECO:0000256" key="2">
    <source>
        <dbReference type="ARBA" id="ARBA00009326"/>
    </source>
</evidence>
<dbReference type="EMBL" id="JAECZO010000005">
    <property type="protein sequence ID" value="KAK7200437.1"/>
    <property type="molecule type" value="Genomic_DNA"/>
</dbReference>
<evidence type="ECO:0000256" key="7">
    <source>
        <dbReference type="PROSITE-ProRule" id="PRU01393"/>
    </source>
</evidence>
<evidence type="ECO:0000256" key="8">
    <source>
        <dbReference type="RuleBase" id="RU361215"/>
    </source>
</evidence>
<dbReference type="InterPro" id="IPR036959">
    <property type="entry name" value="Peptidase_C12_UCH_sf"/>
</dbReference>
<feature type="domain" description="UCH catalytic" evidence="9">
    <location>
        <begin position="7"/>
        <end position="235"/>
    </location>
</feature>
<protein>
    <recommendedName>
        <fullName evidence="8">Ubiquitin carboxyl-terminal hydrolase</fullName>
        <ecNumber evidence="8">3.4.19.12</ecNumber>
    </recommendedName>
</protein>
<sequence length="236" mass="25372">MTAYATTWFPLESNPDVMNRYLVKLGVVTAKVQFIDVYGVSDDLLEMVPSPVHAVLLVYPICRATEEYMVSQQKAQAAEASAFCKEHTFFFSHQYVPNACGTIAIMHALLNNSGKLGEIAPGSILDGDGMKKPAPPEEIGAVIASSASLATAHAAAADEGVTENQDIEASINLHFVCFIHVGGRCVELDGRHEHPTLHGACEDNASFLKAAAAAIQHRMELNPNSYEFGITALVDL</sequence>
<gene>
    <name evidence="10" type="ORF">NESM_000098100</name>
</gene>
<comment type="caution">
    <text evidence="10">The sequence shown here is derived from an EMBL/GenBank/DDBJ whole genome shotgun (WGS) entry which is preliminary data.</text>
</comment>
<dbReference type="Pfam" id="PF01088">
    <property type="entry name" value="Peptidase_C12"/>
    <property type="match status" value="1"/>
</dbReference>
<comment type="catalytic activity">
    <reaction evidence="1 7 8">
        <text>Thiol-dependent hydrolysis of ester, thioester, amide, peptide and isopeptide bonds formed by the C-terminal Gly of ubiquitin (a 76-residue protein attached to proteins as an intracellular targeting signal).</text>
        <dbReference type="EC" id="3.4.19.12"/>
    </reaction>
</comment>
<evidence type="ECO:0000259" key="9">
    <source>
        <dbReference type="PROSITE" id="PS52048"/>
    </source>
</evidence>
<dbReference type="GO" id="GO:0005737">
    <property type="term" value="C:cytoplasm"/>
    <property type="evidence" value="ECO:0007669"/>
    <property type="project" value="TreeGrafter"/>
</dbReference>
<evidence type="ECO:0000256" key="1">
    <source>
        <dbReference type="ARBA" id="ARBA00000707"/>
    </source>
</evidence>
<dbReference type="GO" id="GO:0004843">
    <property type="term" value="F:cysteine-type deubiquitinase activity"/>
    <property type="evidence" value="ECO:0007669"/>
    <property type="project" value="UniProtKB-UniRule"/>
</dbReference>
<evidence type="ECO:0000313" key="10">
    <source>
        <dbReference type="EMBL" id="KAK7200437.1"/>
    </source>
</evidence>
<dbReference type="Gene3D" id="3.40.532.10">
    <property type="entry name" value="Peptidase C12, ubiquitin carboxyl-terminal hydrolase"/>
    <property type="match status" value="1"/>
</dbReference>
<dbReference type="GO" id="GO:0006511">
    <property type="term" value="P:ubiquitin-dependent protein catabolic process"/>
    <property type="evidence" value="ECO:0007669"/>
    <property type="project" value="UniProtKB-UniRule"/>
</dbReference>
<evidence type="ECO:0000256" key="6">
    <source>
        <dbReference type="ARBA" id="ARBA00022807"/>
    </source>
</evidence>
<feature type="site" description="Transition state stabilizer" evidence="7">
    <location>
        <position position="94"/>
    </location>
</feature>
<feature type="active site" description="Proton donor" evidence="7">
    <location>
        <position position="174"/>
    </location>
</feature>
<dbReference type="PROSITE" id="PS52048">
    <property type="entry name" value="UCH_DOMAIN"/>
    <property type="match status" value="1"/>
</dbReference>
<feature type="active site" description="Nucleophile" evidence="7">
    <location>
        <position position="100"/>
    </location>
</feature>
<keyword evidence="5 7" id="KW-0378">Hydrolase</keyword>
<dbReference type="EC" id="3.4.19.12" evidence="8"/>
<accession>A0AAW0F3S0</accession>
<comment type="similarity">
    <text evidence="2 7 8">Belongs to the peptidase C12 family.</text>
</comment>
<dbReference type="Proteomes" id="UP001430356">
    <property type="component" value="Unassembled WGS sequence"/>
</dbReference>
<keyword evidence="11" id="KW-1185">Reference proteome</keyword>
<dbReference type="FunFam" id="3.40.532.10:FF:000006">
    <property type="entry name" value="Ubiquitin carboxyl-terminal hydrolase"/>
    <property type="match status" value="1"/>
</dbReference>
<dbReference type="AlphaFoldDB" id="A0AAW0F3S0"/>
<dbReference type="SUPFAM" id="SSF54001">
    <property type="entry name" value="Cysteine proteinases"/>
    <property type="match status" value="1"/>
</dbReference>
<keyword evidence="3 7" id="KW-0645">Protease</keyword>
<evidence type="ECO:0000256" key="5">
    <source>
        <dbReference type="ARBA" id="ARBA00022801"/>
    </source>
</evidence>
<evidence type="ECO:0000256" key="4">
    <source>
        <dbReference type="ARBA" id="ARBA00022786"/>
    </source>
</evidence>
<dbReference type="InterPro" id="IPR038765">
    <property type="entry name" value="Papain-like_cys_pep_sf"/>
</dbReference>